<dbReference type="PROSITE" id="PS50157">
    <property type="entry name" value="ZINC_FINGER_C2H2_2"/>
    <property type="match status" value="1"/>
</dbReference>
<evidence type="ECO:0000259" key="1">
    <source>
        <dbReference type="PROSITE" id="PS50157"/>
    </source>
</evidence>
<reference evidence="2" key="1">
    <citation type="journal article" date="2014" name="Front. Microbiol.">
        <title>High frequency of phylogenetically diverse reductive dehalogenase-homologous genes in deep subseafloor sedimentary metagenomes.</title>
        <authorList>
            <person name="Kawai M."/>
            <person name="Futagami T."/>
            <person name="Toyoda A."/>
            <person name="Takaki Y."/>
            <person name="Nishi S."/>
            <person name="Hori S."/>
            <person name="Arai W."/>
            <person name="Tsubouchi T."/>
            <person name="Morono Y."/>
            <person name="Uchiyama I."/>
            <person name="Ito T."/>
            <person name="Fujiyama A."/>
            <person name="Inagaki F."/>
            <person name="Takami H."/>
        </authorList>
    </citation>
    <scope>NUCLEOTIDE SEQUENCE</scope>
    <source>
        <strain evidence="2">Expedition CK06-06</strain>
    </source>
</reference>
<organism evidence="2">
    <name type="scientific">marine sediment metagenome</name>
    <dbReference type="NCBI Taxonomy" id="412755"/>
    <lineage>
        <taxon>unclassified sequences</taxon>
        <taxon>metagenomes</taxon>
        <taxon>ecological metagenomes</taxon>
    </lineage>
</organism>
<gene>
    <name evidence="2" type="ORF">S12H4_08572</name>
</gene>
<protein>
    <recommendedName>
        <fullName evidence="1">C2H2-type domain-containing protein</fullName>
    </recommendedName>
</protein>
<dbReference type="SMART" id="SM00355">
    <property type="entry name" value="ZnF_C2H2"/>
    <property type="match status" value="1"/>
</dbReference>
<dbReference type="EMBL" id="BARW01003330">
    <property type="protein sequence ID" value="GAI65910.1"/>
    <property type="molecule type" value="Genomic_DNA"/>
</dbReference>
<accession>X1RRT2</accession>
<sequence>MKQLQGDIAIVEGNNELNVQMTPVVVPPVAVYRCVYCPATFSTEAGLVGHMESSHPGKPYLVYAYGGVVASGESLSIAYKIYTPTVPQPPGGYEYFWHGFMFYTPNYEPWVPFAGAYVSFKHGTPAGFYTGAATFRATYMISR</sequence>
<proteinExistence type="predicted"/>
<name>X1RRT2_9ZZZZ</name>
<feature type="non-terminal residue" evidence="2">
    <location>
        <position position="143"/>
    </location>
</feature>
<evidence type="ECO:0000313" key="2">
    <source>
        <dbReference type="EMBL" id="GAI65910.1"/>
    </source>
</evidence>
<dbReference type="PROSITE" id="PS00028">
    <property type="entry name" value="ZINC_FINGER_C2H2_1"/>
    <property type="match status" value="1"/>
</dbReference>
<feature type="domain" description="C2H2-type" evidence="1">
    <location>
        <begin position="32"/>
        <end position="60"/>
    </location>
</feature>
<dbReference type="InterPro" id="IPR013087">
    <property type="entry name" value="Znf_C2H2_type"/>
</dbReference>
<dbReference type="AlphaFoldDB" id="X1RRT2"/>
<comment type="caution">
    <text evidence="2">The sequence shown here is derived from an EMBL/GenBank/DDBJ whole genome shotgun (WGS) entry which is preliminary data.</text>
</comment>